<comment type="subcellular location">
    <subcellularLocation>
        <location evidence="1">Membrane</location>
        <topology evidence="1">Multi-pass membrane protein</topology>
    </subcellularLocation>
</comment>
<keyword evidence="6 9" id="KW-1133">Transmembrane helix</keyword>
<dbReference type="EMBL" id="BLRY01000185">
    <property type="protein sequence ID" value="GFP28345.1"/>
    <property type="molecule type" value="Genomic_DNA"/>
</dbReference>
<feature type="transmembrane region" description="Helical" evidence="9">
    <location>
        <begin position="26"/>
        <end position="46"/>
    </location>
</feature>
<keyword evidence="7" id="KW-0406">Ion transport</keyword>
<dbReference type="GO" id="GO:0008324">
    <property type="term" value="F:monoatomic cation transmembrane transporter activity"/>
    <property type="evidence" value="ECO:0007669"/>
    <property type="project" value="InterPro"/>
</dbReference>
<evidence type="ECO:0000256" key="1">
    <source>
        <dbReference type="ARBA" id="ARBA00004141"/>
    </source>
</evidence>
<evidence type="ECO:0000256" key="6">
    <source>
        <dbReference type="ARBA" id="ARBA00022989"/>
    </source>
</evidence>
<keyword evidence="4 9" id="KW-0812">Transmembrane</keyword>
<comment type="caution">
    <text evidence="11">The sequence shown here is derived from an EMBL/GenBank/DDBJ whole genome shotgun (WGS) entry which is preliminary data.</text>
</comment>
<feature type="domain" description="SLC41A/MgtE integral membrane" evidence="10">
    <location>
        <begin position="60"/>
        <end position="190"/>
    </location>
</feature>
<keyword evidence="5" id="KW-0460">Magnesium</keyword>
<feature type="transmembrane region" description="Helical" evidence="9">
    <location>
        <begin position="52"/>
        <end position="74"/>
    </location>
</feature>
<evidence type="ECO:0000256" key="8">
    <source>
        <dbReference type="ARBA" id="ARBA00023136"/>
    </source>
</evidence>
<evidence type="ECO:0000256" key="9">
    <source>
        <dbReference type="SAM" id="Phobius"/>
    </source>
</evidence>
<evidence type="ECO:0000256" key="3">
    <source>
        <dbReference type="ARBA" id="ARBA00022448"/>
    </source>
</evidence>
<dbReference type="AlphaFoldDB" id="A0A6V8P6T6"/>
<accession>A0A6V8P6T6</accession>
<evidence type="ECO:0000313" key="12">
    <source>
        <dbReference type="Proteomes" id="UP000591948"/>
    </source>
</evidence>
<gene>
    <name evidence="11" type="ORF">HKBW3S33_01760</name>
</gene>
<dbReference type="InterPro" id="IPR045349">
    <property type="entry name" value="SLC41A1-3"/>
</dbReference>
<keyword evidence="3" id="KW-0813">Transport</keyword>
<evidence type="ECO:0000259" key="10">
    <source>
        <dbReference type="Pfam" id="PF01769"/>
    </source>
</evidence>
<dbReference type="Gene3D" id="1.10.357.20">
    <property type="entry name" value="SLC41 divalent cation transporters, integral membrane domain"/>
    <property type="match status" value="2"/>
</dbReference>
<dbReference type="InterPro" id="IPR036739">
    <property type="entry name" value="SLC41_membr_dom_sf"/>
</dbReference>
<feature type="transmembrane region" description="Helical" evidence="9">
    <location>
        <begin position="231"/>
        <end position="251"/>
    </location>
</feature>
<reference evidence="11 12" key="1">
    <citation type="journal article" date="2020" name="Front. Microbiol.">
        <title>Single-cell genomics of novel Actinobacteria with the Wood-Ljungdahl pathway discovered in a serpentinizing system.</title>
        <authorList>
            <person name="Merino N."/>
            <person name="Kawai M."/>
            <person name="Boyd E.S."/>
            <person name="Colman D.R."/>
            <person name="McGlynn S.E."/>
            <person name="Nealson K.H."/>
            <person name="Kurokawa K."/>
            <person name="Hongoh Y."/>
        </authorList>
    </citation>
    <scope>NUCLEOTIDE SEQUENCE [LARGE SCALE GENOMIC DNA]</scope>
    <source>
        <strain evidence="11 12">S33</strain>
    </source>
</reference>
<evidence type="ECO:0000313" key="11">
    <source>
        <dbReference type="EMBL" id="GFP28345.1"/>
    </source>
</evidence>
<comment type="similarity">
    <text evidence="2">Belongs to the SLC41A transporter family.</text>
</comment>
<protein>
    <submittedName>
        <fullName evidence="11">MgtE-like transporter</fullName>
    </submittedName>
</protein>
<name>A0A6V8P6T6_9ACTN</name>
<evidence type="ECO:0000256" key="5">
    <source>
        <dbReference type="ARBA" id="ARBA00022842"/>
    </source>
</evidence>
<sequence length="395" mass="42509">MIRYGRVATRAWAYLQEEVVTLKQGFVALLICSGGNLLAGLALGLMTHTLEALPGLMVLIPAAIGMRGNIFGALGSRLGTAIHSGIFELSRRREGILAQNIYASTVLGLIMSLFLGILAWLVSLIFGLESISWTDFVVISTLGGIISGVVVLVTTVLIAVASYRWGWDADNVSTPLVTTAGDLVTIPSLYLATFVAGIPYVTPILSAILIVISMVSLIMALFSGLNIVYKVLLESLPTLLLASLVFILAGVMVESSINALIALPALLVMIPLFIDNSGNIGGILSARLASRLHLGLINSHRIPEPAAWREFGIIYIFQEHKVRFGPIYPAFAPAHRQDVHPGLRLQRKATQRISHHLRAGPHGSADDHLSILAQGSGYERVQLDVLLYDYGHLLG</sequence>
<evidence type="ECO:0000256" key="7">
    <source>
        <dbReference type="ARBA" id="ARBA00023065"/>
    </source>
</evidence>
<feature type="transmembrane region" description="Helical" evidence="9">
    <location>
        <begin position="257"/>
        <end position="274"/>
    </location>
</feature>
<dbReference type="PANTHER" id="PTHR16228">
    <property type="entry name" value="DIVALENT CATION TRANSPORTER SOLUTE CARRIER FAMILY 41"/>
    <property type="match status" value="1"/>
</dbReference>
<dbReference type="GO" id="GO:0016020">
    <property type="term" value="C:membrane"/>
    <property type="evidence" value="ECO:0007669"/>
    <property type="project" value="UniProtKB-SubCell"/>
</dbReference>
<organism evidence="11 12">
    <name type="scientific">Candidatus Hakubella thermalkaliphila</name>
    <dbReference type="NCBI Taxonomy" id="2754717"/>
    <lineage>
        <taxon>Bacteria</taxon>
        <taxon>Bacillati</taxon>
        <taxon>Actinomycetota</taxon>
        <taxon>Actinomycetota incertae sedis</taxon>
        <taxon>Candidatus Hakubellales</taxon>
        <taxon>Candidatus Hakubellaceae</taxon>
        <taxon>Candidatus Hakubella</taxon>
    </lineage>
</organism>
<evidence type="ECO:0000256" key="4">
    <source>
        <dbReference type="ARBA" id="ARBA00022692"/>
    </source>
</evidence>
<evidence type="ECO:0000256" key="2">
    <source>
        <dbReference type="ARBA" id="ARBA00009749"/>
    </source>
</evidence>
<dbReference type="SUPFAM" id="SSF161093">
    <property type="entry name" value="MgtE membrane domain-like"/>
    <property type="match status" value="2"/>
</dbReference>
<dbReference type="Pfam" id="PF01769">
    <property type="entry name" value="MgtE"/>
    <property type="match status" value="1"/>
</dbReference>
<dbReference type="PANTHER" id="PTHR16228:SF7">
    <property type="entry name" value="SLC41A_MGTE INTEGRAL MEMBRANE DOMAIN-CONTAINING PROTEIN"/>
    <property type="match status" value="1"/>
</dbReference>
<feature type="transmembrane region" description="Helical" evidence="9">
    <location>
        <begin position="101"/>
        <end position="126"/>
    </location>
</feature>
<feature type="transmembrane region" description="Helical" evidence="9">
    <location>
        <begin position="204"/>
        <end position="224"/>
    </location>
</feature>
<dbReference type="Proteomes" id="UP000591948">
    <property type="component" value="Unassembled WGS sequence"/>
</dbReference>
<feature type="non-terminal residue" evidence="11">
    <location>
        <position position="395"/>
    </location>
</feature>
<proteinExistence type="inferred from homology"/>
<keyword evidence="12" id="KW-1185">Reference proteome</keyword>
<feature type="transmembrane region" description="Helical" evidence="9">
    <location>
        <begin position="175"/>
        <end position="198"/>
    </location>
</feature>
<dbReference type="InterPro" id="IPR006667">
    <property type="entry name" value="SLC41_membr_dom"/>
</dbReference>
<feature type="transmembrane region" description="Helical" evidence="9">
    <location>
        <begin position="138"/>
        <end position="163"/>
    </location>
</feature>
<keyword evidence="8 9" id="KW-0472">Membrane</keyword>